<evidence type="ECO:0000256" key="1">
    <source>
        <dbReference type="ARBA" id="ARBA00022679"/>
    </source>
</evidence>
<feature type="domain" description="Glycosyl transferase family 1" evidence="2">
    <location>
        <begin position="198"/>
        <end position="355"/>
    </location>
</feature>
<dbReference type="InterPro" id="IPR028098">
    <property type="entry name" value="Glyco_trans_4-like_N"/>
</dbReference>
<feature type="domain" description="Glycosyltransferase subfamily 4-like N-terminal" evidence="3">
    <location>
        <begin position="55"/>
        <end position="180"/>
    </location>
</feature>
<dbReference type="GO" id="GO:0016757">
    <property type="term" value="F:glycosyltransferase activity"/>
    <property type="evidence" value="ECO:0007669"/>
    <property type="project" value="InterPro"/>
</dbReference>
<reference evidence="5" key="1">
    <citation type="journal article" date="2015" name="Genome">
        <title>Whole Genome Sequence of the Non-Microcystin-Producing Microcystis aeruginosa Strain NIES-44.</title>
        <authorList>
            <person name="Okano K."/>
            <person name="Miyata N."/>
            <person name="Ozaki Y."/>
        </authorList>
    </citation>
    <scope>NUCLEOTIDE SEQUENCE [LARGE SCALE GENOMIC DNA]</scope>
    <source>
        <strain evidence="5">NIES-44</strain>
    </source>
</reference>
<organism evidence="4 5">
    <name type="scientific">Microcystis aeruginosa NIES-44</name>
    <dbReference type="NCBI Taxonomy" id="449439"/>
    <lineage>
        <taxon>Bacteria</taxon>
        <taxon>Bacillati</taxon>
        <taxon>Cyanobacteriota</taxon>
        <taxon>Cyanophyceae</taxon>
        <taxon>Oscillatoriophycideae</taxon>
        <taxon>Chroococcales</taxon>
        <taxon>Microcystaceae</taxon>
        <taxon>Microcystis</taxon>
    </lineage>
</organism>
<dbReference type="Gene3D" id="3.40.50.2000">
    <property type="entry name" value="Glycogen Phosphorylase B"/>
    <property type="match status" value="2"/>
</dbReference>
<proteinExistence type="predicted"/>
<dbReference type="Proteomes" id="UP000030321">
    <property type="component" value="Unassembled WGS sequence"/>
</dbReference>
<dbReference type="Pfam" id="PF00534">
    <property type="entry name" value="Glycos_transf_1"/>
    <property type="match status" value="1"/>
</dbReference>
<evidence type="ECO:0000259" key="2">
    <source>
        <dbReference type="Pfam" id="PF00534"/>
    </source>
</evidence>
<dbReference type="InterPro" id="IPR001296">
    <property type="entry name" value="Glyco_trans_1"/>
</dbReference>
<dbReference type="SUPFAM" id="SSF53756">
    <property type="entry name" value="UDP-Glycosyltransferase/glycogen phosphorylase"/>
    <property type="match status" value="1"/>
</dbReference>
<dbReference type="PANTHER" id="PTHR46401:SF2">
    <property type="entry name" value="GLYCOSYLTRANSFERASE WBBK-RELATED"/>
    <property type="match status" value="1"/>
</dbReference>
<accession>A0A0A1W1H5</accession>
<evidence type="ECO:0000259" key="3">
    <source>
        <dbReference type="Pfam" id="PF13439"/>
    </source>
</evidence>
<evidence type="ECO:0000313" key="5">
    <source>
        <dbReference type="Proteomes" id="UP000030321"/>
    </source>
</evidence>
<sequence>MLKILVDGTPIRQNPSGIGLYAYHLIAELAKLQNQENFSLSLCFQPSVKNWLRGNLSIPEKLQSYPEVKCLPIPVSLSNILTRFPNPLIPYLENFLDSPDILHGLDHVVYPCRQSRKVMTIHDVTFIKYPEFVTGIVKTYTQRIKQSLQWTDLVIANSASTKRDIIEYLDVTPEKIFVTPLASRYSSLPNSPSSLTITKPYLLFVSTLEPRKNIINLITAFNYLKDRYKLDHNLILIGKKGWKYQPIFDKISQSPFRDSIQHLDYLADDLVADYYQKADVFVYPSFYEGFGLPVLEAMTLGCPVVTANTASLPEVTGDSAILINPDNPLEIAAAIYQVISDTSLRQELITKGKKQAVKFSWQKTAQATIKAYRFLL</sequence>
<name>A0A0A1W1H5_MICAE</name>
<dbReference type="CDD" id="cd03809">
    <property type="entry name" value="GT4_MtfB-like"/>
    <property type="match status" value="1"/>
</dbReference>
<comment type="caution">
    <text evidence="4">The sequence shown here is derived from an EMBL/GenBank/DDBJ whole genome shotgun (WGS) entry which is preliminary data.</text>
</comment>
<gene>
    <name evidence="4" type="ORF">N44_04216</name>
</gene>
<dbReference type="FunFam" id="3.40.50.2000:FF:000119">
    <property type="entry name" value="Glycosyl transferase group 1"/>
    <property type="match status" value="1"/>
</dbReference>
<dbReference type="GO" id="GO:0009103">
    <property type="term" value="P:lipopolysaccharide biosynthetic process"/>
    <property type="evidence" value="ECO:0007669"/>
    <property type="project" value="TreeGrafter"/>
</dbReference>
<keyword evidence="1 4" id="KW-0808">Transferase</keyword>
<protein>
    <submittedName>
        <fullName evidence="4">Glycosyl transferase, group 1</fullName>
    </submittedName>
</protein>
<dbReference type="AlphaFoldDB" id="A0A0A1W1H5"/>
<dbReference type="EMBL" id="BBPA01000070">
    <property type="protein sequence ID" value="GAL95361.1"/>
    <property type="molecule type" value="Genomic_DNA"/>
</dbReference>
<dbReference type="RefSeq" id="WP_045361792.1">
    <property type="nucleotide sequence ID" value="NZ_BBPA01000070.1"/>
</dbReference>
<evidence type="ECO:0000313" key="4">
    <source>
        <dbReference type="EMBL" id="GAL95361.1"/>
    </source>
</evidence>
<dbReference type="PANTHER" id="PTHR46401">
    <property type="entry name" value="GLYCOSYLTRANSFERASE WBBK-RELATED"/>
    <property type="match status" value="1"/>
</dbReference>
<dbReference type="Pfam" id="PF13439">
    <property type="entry name" value="Glyco_transf_4"/>
    <property type="match status" value="1"/>
</dbReference>